<organism evidence="1 2">
    <name type="scientific">Prorocentrum cordatum</name>
    <dbReference type="NCBI Taxonomy" id="2364126"/>
    <lineage>
        <taxon>Eukaryota</taxon>
        <taxon>Sar</taxon>
        <taxon>Alveolata</taxon>
        <taxon>Dinophyceae</taxon>
        <taxon>Prorocentrales</taxon>
        <taxon>Prorocentraceae</taxon>
        <taxon>Prorocentrum</taxon>
    </lineage>
</organism>
<gene>
    <name evidence="1" type="ORF">PCOR1329_LOCUS14553</name>
</gene>
<sequence length="57" mass="6333">ASCSCSSSPPRRRLPELRWCPPGGQDSSAPWCSARACPWAVTPSMLRSNVRERNDRC</sequence>
<evidence type="ECO:0000313" key="2">
    <source>
        <dbReference type="Proteomes" id="UP001189429"/>
    </source>
</evidence>
<accession>A0ABN9QSP9</accession>
<name>A0ABN9QSP9_9DINO</name>
<keyword evidence="2" id="KW-1185">Reference proteome</keyword>
<comment type="caution">
    <text evidence="1">The sequence shown here is derived from an EMBL/GenBank/DDBJ whole genome shotgun (WGS) entry which is preliminary data.</text>
</comment>
<reference evidence="1" key="1">
    <citation type="submission" date="2023-10" db="EMBL/GenBank/DDBJ databases">
        <authorList>
            <person name="Chen Y."/>
            <person name="Shah S."/>
            <person name="Dougan E. K."/>
            <person name="Thang M."/>
            <person name="Chan C."/>
        </authorList>
    </citation>
    <scope>NUCLEOTIDE SEQUENCE [LARGE SCALE GENOMIC DNA]</scope>
</reference>
<feature type="non-terminal residue" evidence="1">
    <location>
        <position position="1"/>
    </location>
</feature>
<evidence type="ECO:0000313" key="1">
    <source>
        <dbReference type="EMBL" id="CAK0809250.1"/>
    </source>
</evidence>
<dbReference type="Proteomes" id="UP001189429">
    <property type="component" value="Unassembled WGS sequence"/>
</dbReference>
<proteinExistence type="predicted"/>
<protein>
    <submittedName>
        <fullName evidence="1">Uncharacterized protein</fullName>
    </submittedName>
</protein>
<dbReference type="EMBL" id="CAUYUJ010004353">
    <property type="protein sequence ID" value="CAK0809250.1"/>
    <property type="molecule type" value="Genomic_DNA"/>
</dbReference>